<feature type="domain" description="Helicase C-terminal" evidence="6">
    <location>
        <begin position="205"/>
        <end position="378"/>
    </location>
</feature>
<evidence type="ECO:0000259" key="5">
    <source>
        <dbReference type="PROSITE" id="PS51192"/>
    </source>
</evidence>
<dbReference type="CDD" id="cd17990">
    <property type="entry name" value="DEXHc_HrpB"/>
    <property type="match status" value="1"/>
</dbReference>
<keyword evidence="1" id="KW-0547">Nucleotide-binding</keyword>
<organism evidence="7 8">
    <name type="scientific">Echinicola strongylocentroti</name>
    <dbReference type="NCBI Taxonomy" id="1795355"/>
    <lineage>
        <taxon>Bacteria</taxon>
        <taxon>Pseudomonadati</taxon>
        <taxon>Bacteroidota</taxon>
        <taxon>Cytophagia</taxon>
        <taxon>Cytophagales</taxon>
        <taxon>Cyclobacteriaceae</taxon>
        <taxon>Echinicola</taxon>
    </lineage>
</organism>
<evidence type="ECO:0000256" key="4">
    <source>
        <dbReference type="ARBA" id="ARBA00022840"/>
    </source>
</evidence>
<dbReference type="Pfam" id="PF08482">
    <property type="entry name" value="HrpB_C"/>
    <property type="match status" value="1"/>
</dbReference>
<dbReference type="Pfam" id="PF00270">
    <property type="entry name" value="DEAD"/>
    <property type="match status" value="1"/>
</dbReference>
<evidence type="ECO:0000256" key="3">
    <source>
        <dbReference type="ARBA" id="ARBA00022806"/>
    </source>
</evidence>
<sequence>MAFDPYKTNLPVVDIIPQVKKDLNVNNSLILHAPPGAGKSTLIPLVLKDETWLKGKKILMLEPRRLAAKSIASRMANLLGEPVGQNVGYRIRFENKATKNTQIEVLTEGIMTRMIHQDNALEEVGLVIFDEFHERNIHADVAMALCREVQEILRPDLKILVMSATLDMPQLSSLLNAPIAESKGRQYPVEIIHTHDADSWTLPEQVAQTIKLASKEKTGDILAFLPGQREIKKTQELLQRMIPEVSIFPLYGQLSPQRQQQAILPHPNGKRKVVLATSIAETSLTIEGVSIVVDSGFGRTAKFDPKSGLSRLETVKISKDAADQRAGRAGRLGPGTCYRLWTKATEDRLAPFRVPEILEADLASLCLDLVQWGIKDIPNMTWLTPPPNGALSQAQDLLEQLGAIADQKLTKHGEALRNLPCHPRIAHMLLKAQSDGNLALATDIAAILEEKDPLPPNSGTDINLRIEALRRHRSTNKQGRGFERIEKVAGNYRRLFDIPADNVLVDSYESGLILTYAYPERIAHARPGNNAQFKLTNGKIASMYHKDELAHEPWLSIAHVDARDGMGKIFMAAPLNPKDLAPLIQTDDVVTWDYKNGNLVAEKQWRIGHIVLQSKPLPTISATQKTAAIEKAIQQDGSRLLDFNESVQQWQNRVLSLRKWTQNNLWPDVSIPSLLQNTEWIAPYLDAVTCTEDFRKLNLLDILHYSLGMDQQQQLEHLAPSRIEVPSGSKIKLHYHPNGEPPVLAVRLQEVFGMMDTPTIHEGKQGVLMHLLSPGFKPVQVTSDLRSFWENTYFEVKKELKRRYPKHYWPDNPLDAEAVRGVKRKYP</sequence>
<dbReference type="SUPFAM" id="SSF52540">
    <property type="entry name" value="P-loop containing nucleoside triphosphate hydrolases"/>
    <property type="match status" value="1"/>
</dbReference>
<gene>
    <name evidence="7" type="primary">hrpB</name>
    <name evidence="7" type="ORF">DN752_00535</name>
</gene>
<accession>A0A2Z4ICP0</accession>
<evidence type="ECO:0000256" key="2">
    <source>
        <dbReference type="ARBA" id="ARBA00022801"/>
    </source>
</evidence>
<dbReference type="PANTHER" id="PTHR43519">
    <property type="entry name" value="ATP-DEPENDENT RNA HELICASE HRPB"/>
    <property type="match status" value="1"/>
</dbReference>
<name>A0A2Z4ICP0_9BACT</name>
<dbReference type="InterPro" id="IPR011545">
    <property type="entry name" value="DEAD/DEAH_box_helicase_dom"/>
</dbReference>
<dbReference type="KEGG" id="est:DN752_00535"/>
<dbReference type="Pfam" id="PF00271">
    <property type="entry name" value="Helicase_C"/>
    <property type="match status" value="1"/>
</dbReference>
<dbReference type="PROSITE" id="PS51192">
    <property type="entry name" value="HELICASE_ATP_BIND_1"/>
    <property type="match status" value="1"/>
</dbReference>
<dbReference type="SMART" id="SM00490">
    <property type="entry name" value="HELICc"/>
    <property type="match status" value="1"/>
</dbReference>
<dbReference type="FunFam" id="3.40.50.300:FF:002125">
    <property type="entry name" value="ATP-dependent helicase HrpB"/>
    <property type="match status" value="1"/>
</dbReference>
<evidence type="ECO:0000313" key="8">
    <source>
        <dbReference type="Proteomes" id="UP000248688"/>
    </source>
</evidence>
<dbReference type="InterPro" id="IPR014001">
    <property type="entry name" value="Helicase_ATP-bd"/>
</dbReference>
<dbReference type="Proteomes" id="UP000248688">
    <property type="component" value="Chromosome"/>
</dbReference>
<dbReference type="Gene3D" id="3.40.50.300">
    <property type="entry name" value="P-loop containing nucleotide triphosphate hydrolases"/>
    <property type="match status" value="2"/>
</dbReference>
<keyword evidence="2" id="KW-0378">Hydrolase</keyword>
<evidence type="ECO:0000313" key="7">
    <source>
        <dbReference type="EMBL" id="AWW28741.1"/>
    </source>
</evidence>
<evidence type="ECO:0000256" key="1">
    <source>
        <dbReference type="ARBA" id="ARBA00022741"/>
    </source>
</evidence>
<dbReference type="GO" id="GO:0005524">
    <property type="term" value="F:ATP binding"/>
    <property type="evidence" value="ECO:0007669"/>
    <property type="project" value="UniProtKB-KW"/>
</dbReference>
<dbReference type="EMBL" id="CP030041">
    <property type="protein sequence ID" value="AWW28741.1"/>
    <property type="molecule type" value="Genomic_DNA"/>
</dbReference>
<dbReference type="SMART" id="SM00487">
    <property type="entry name" value="DEXDc"/>
    <property type="match status" value="1"/>
</dbReference>
<keyword evidence="8" id="KW-1185">Reference proteome</keyword>
<dbReference type="GO" id="GO:0004386">
    <property type="term" value="F:helicase activity"/>
    <property type="evidence" value="ECO:0007669"/>
    <property type="project" value="UniProtKB-KW"/>
</dbReference>
<dbReference type="RefSeq" id="WP_112782162.1">
    <property type="nucleotide sequence ID" value="NZ_CP030041.1"/>
</dbReference>
<dbReference type="Pfam" id="PF24473">
    <property type="entry name" value="CON_HrpB"/>
    <property type="match status" value="1"/>
</dbReference>
<dbReference type="CDD" id="cd18791">
    <property type="entry name" value="SF2_C_RHA"/>
    <property type="match status" value="1"/>
</dbReference>
<feature type="domain" description="Helicase ATP-binding" evidence="5">
    <location>
        <begin position="20"/>
        <end position="184"/>
    </location>
</feature>
<dbReference type="SMART" id="SM00847">
    <property type="entry name" value="HA2"/>
    <property type="match status" value="1"/>
</dbReference>
<dbReference type="InterPro" id="IPR056329">
    <property type="entry name" value="CON_HrpB"/>
</dbReference>
<evidence type="ECO:0000259" key="6">
    <source>
        <dbReference type="PROSITE" id="PS51194"/>
    </source>
</evidence>
<dbReference type="NCBIfam" id="TIGR01970">
    <property type="entry name" value="DEAH_box_HrpB"/>
    <property type="match status" value="1"/>
</dbReference>
<protein>
    <submittedName>
        <fullName evidence="7">ATP-dependent helicase HrpB</fullName>
    </submittedName>
</protein>
<dbReference type="InterPro" id="IPR049614">
    <property type="entry name" value="HrpB_DEXH"/>
</dbReference>
<dbReference type="InterPro" id="IPR010225">
    <property type="entry name" value="HrpB"/>
</dbReference>
<dbReference type="InterPro" id="IPR001650">
    <property type="entry name" value="Helicase_C-like"/>
</dbReference>
<dbReference type="PIRSF" id="PIRSF005496">
    <property type="entry name" value="ATP_hel_hrpB"/>
    <property type="match status" value="1"/>
</dbReference>
<dbReference type="GO" id="GO:0016787">
    <property type="term" value="F:hydrolase activity"/>
    <property type="evidence" value="ECO:0007669"/>
    <property type="project" value="UniProtKB-KW"/>
</dbReference>
<dbReference type="PROSITE" id="PS51194">
    <property type="entry name" value="HELICASE_CTER"/>
    <property type="match status" value="1"/>
</dbReference>
<proteinExistence type="predicted"/>
<dbReference type="AlphaFoldDB" id="A0A2Z4ICP0"/>
<dbReference type="PANTHER" id="PTHR43519:SF1">
    <property type="entry name" value="ATP-DEPENDENT RNA HELICASE HRPB"/>
    <property type="match status" value="1"/>
</dbReference>
<reference evidence="7 8" key="1">
    <citation type="submission" date="2018-06" db="EMBL/GenBank/DDBJ databases">
        <title>Echinicola strongylocentroti sp. nov., isolated from a sea urchin Strongylocentrotus intermedius.</title>
        <authorList>
            <person name="Bae S.S."/>
        </authorList>
    </citation>
    <scope>NUCLEOTIDE SEQUENCE [LARGE SCALE GENOMIC DNA]</scope>
    <source>
        <strain evidence="7 8">MEBiC08714</strain>
    </source>
</reference>
<dbReference type="InterPro" id="IPR027417">
    <property type="entry name" value="P-loop_NTPase"/>
</dbReference>
<dbReference type="Gene3D" id="1.20.120.1080">
    <property type="match status" value="1"/>
</dbReference>
<keyword evidence="4" id="KW-0067">ATP-binding</keyword>
<dbReference type="InterPro" id="IPR013689">
    <property type="entry name" value="RNA_helicase_ATP-dep_HrpB_C"/>
</dbReference>
<keyword evidence="3 7" id="KW-0347">Helicase</keyword>
<dbReference type="InterPro" id="IPR007502">
    <property type="entry name" value="Helicase-assoc_dom"/>
</dbReference>
<dbReference type="GO" id="GO:0003676">
    <property type="term" value="F:nucleic acid binding"/>
    <property type="evidence" value="ECO:0007669"/>
    <property type="project" value="InterPro"/>
</dbReference>
<dbReference type="OrthoDB" id="9808833at2"/>